<dbReference type="OrthoDB" id="252307at2759"/>
<dbReference type="PRINTS" id="PR01803">
    <property type="entry name" value="TCSIALIDASE"/>
</dbReference>
<reference evidence="3 4" key="1">
    <citation type="journal article" date="2012" name="BMC Genomics">
        <title>Comparative genomic analysis of human infective Trypanosoma cruzi lineages with the bat-restricted subspecies T. cruzi marinkellei.</title>
        <authorList>
            <person name="Franzen O."/>
            <person name="Talavera-Lopez C."/>
            <person name="Ochaya S."/>
            <person name="Butler C.E."/>
            <person name="Messenger L.A."/>
            <person name="Lewis M.D."/>
            <person name="Llewellyn M.S."/>
            <person name="Marinkelle C.J."/>
            <person name="Tyler K.M."/>
            <person name="Miles M.A."/>
            <person name="Andersson B."/>
        </authorList>
    </citation>
    <scope>NUCLEOTIDE SEQUENCE [LARGE SCALE GENOMIC DNA]</scope>
    <source>
        <strain evidence="3 4">B7</strain>
    </source>
</reference>
<feature type="non-terminal residue" evidence="3">
    <location>
        <position position="197"/>
    </location>
</feature>
<dbReference type="InterPro" id="IPR021287">
    <property type="entry name" value="Trans-sialidase_CS"/>
</dbReference>
<gene>
    <name evidence="3" type="ORF">MOQ_008769</name>
</gene>
<keyword evidence="4" id="KW-1185">Reference proteome</keyword>
<evidence type="ECO:0000313" key="3">
    <source>
        <dbReference type="EMBL" id="EKF27505.1"/>
    </source>
</evidence>
<organism evidence="3 4">
    <name type="scientific">Trypanosoma cruzi marinkellei</name>
    <dbReference type="NCBI Taxonomy" id="85056"/>
    <lineage>
        <taxon>Eukaryota</taxon>
        <taxon>Discoba</taxon>
        <taxon>Euglenozoa</taxon>
        <taxon>Kinetoplastea</taxon>
        <taxon>Metakinetoplastina</taxon>
        <taxon>Trypanosomatida</taxon>
        <taxon>Trypanosomatidae</taxon>
        <taxon>Trypanosoma</taxon>
        <taxon>Schizotrypanum</taxon>
    </lineage>
</organism>
<accession>K2MK03</accession>
<evidence type="ECO:0000256" key="1">
    <source>
        <dbReference type="SAM" id="MobiDB-lite"/>
    </source>
</evidence>
<feature type="region of interest" description="Disordered" evidence="1">
    <location>
        <begin position="142"/>
        <end position="172"/>
    </location>
</feature>
<evidence type="ECO:0000259" key="2">
    <source>
        <dbReference type="Pfam" id="PF22925"/>
    </source>
</evidence>
<dbReference type="InterPro" id="IPR013320">
    <property type="entry name" value="ConA-like_dom_sf"/>
</dbReference>
<comment type="caution">
    <text evidence="3">The sequence shown here is derived from an EMBL/GenBank/DDBJ whole genome shotgun (WGS) entry which is preliminary data.</text>
</comment>
<dbReference type="Gene3D" id="2.60.120.200">
    <property type="match status" value="1"/>
</dbReference>
<dbReference type="Proteomes" id="UP000007350">
    <property type="component" value="Unassembled WGS sequence"/>
</dbReference>
<dbReference type="SUPFAM" id="SSF49899">
    <property type="entry name" value="Concanavalin A-like lectins/glucanases"/>
    <property type="match status" value="1"/>
</dbReference>
<evidence type="ECO:0000313" key="4">
    <source>
        <dbReference type="Proteomes" id="UP000007350"/>
    </source>
</evidence>
<proteinExistence type="predicted"/>
<dbReference type="EMBL" id="AHKC01018012">
    <property type="protein sequence ID" value="EKF27505.1"/>
    <property type="molecule type" value="Genomic_DNA"/>
</dbReference>
<dbReference type="AlphaFoldDB" id="K2MK03"/>
<feature type="domain" description="Trans-sialidase C-terminal" evidence="2">
    <location>
        <begin position="1"/>
        <end position="115"/>
    </location>
</feature>
<dbReference type="Pfam" id="PF22925">
    <property type="entry name" value="TS_C"/>
    <property type="match status" value="1"/>
</dbReference>
<sequence>MGVRLDGNGENKFLELSYDKEKKWQVRCGAGKTEKHSSGWEPGKTHQVAIVLQDSSQGSVYVNGERVGTSCELKVMHSKGISHFYIGGDGGSAGSNEAVSVTVTNVLLYNRPLNENEIGVLNANKIYIPKLTDLKTVAARRSSSAVSRTRRSAENLAAGARGEGTAPDGGAHGDGSTVCGSGLLPLLLLLGLWGFVA</sequence>
<dbReference type="InterPro" id="IPR055239">
    <property type="entry name" value="TS_C"/>
</dbReference>
<dbReference type="InterPro" id="IPR008377">
    <property type="entry name" value="Sialidase_trypan"/>
</dbReference>
<dbReference type="Pfam" id="PF11052">
    <property type="entry name" value="Tr-sialidase_C"/>
    <property type="match status" value="1"/>
</dbReference>
<protein>
    <submittedName>
        <fullName evidence="3">Trans-sialidase, putative</fullName>
    </submittedName>
</protein>
<dbReference type="GO" id="GO:0004308">
    <property type="term" value="F:exo-alpha-sialidase activity"/>
    <property type="evidence" value="ECO:0007669"/>
    <property type="project" value="InterPro"/>
</dbReference>
<name>K2MK03_TRYCR</name>